<name>A0AA88E552_FICCA</name>
<accession>A0AA88E552</accession>
<comment type="caution">
    <text evidence="2">The sequence shown here is derived from an EMBL/GenBank/DDBJ whole genome shotgun (WGS) entry which is preliminary data.</text>
</comment>
<gene>
    <name evidence="2" type="ORF">TIFTF001_033351</name>
    <name evidence="1" type="ORF">TIFTF001_041848</name>
</gene>
<dbReference type="Proteomes" id="UP001187192">
    <property type="component" value="Unassembled WGS sequence"/>
</dbReference>
<evidence type="ECO:0000313" key="1">
    <source>
        <dbReference type="EMBL" id="GMN33193.1"/>
    </source>
</evidence>
<sequence>MWPVVGRKKGGREKFKCGRVVKLEVTGFLCKNGWKILDSISQGRPVISEGKGEGKAKQNFALD</sequence>
<evidence type="ECO:0000313" key="2">
    <source>
        <dbReference type="EMBL" id="GMN64274.1"/>
    </source>
</evidence>
<protein>
    <submittedName>
        <fullName evidence="2">Uncharacterized protein</fullName>
    </submittedName>
</protein>
<organism evidence="2 3">
    <name type="scientific">Ficus carica</name>
    <name type="common">Common fig</name>
    <dbReference type="NCBI Taxonomy" id="3494"/>
    <lineage>
        <taxon>Eukaryota</taxon>
        <taxon>Viridiplantae</taxon>
        <taxon>Streptophyta</taxon>
        <taxon>Embryophyta</taxon>
        <taxon>Tracheophyta</taxon>
        <taxon>Spermatophyta</taxon>
        <taxon>Magnoliopsida</taxon>
        <taxon>eudicotyledons</taxon>
        <taxon>Gunneridae</taxon>
        <taxon>Pentapetalae</taxon>
        <taxon>rosids</taxon>
        <taxon>fabids</taxon>
        <taxon>Rosales</taxon>
        <taxon>Moraceae</taxon>
        <taxon>Ficeae</taxon>
        <taxon>Ficus</taxon>
    </lineage>
</organism>
<evidence type="ECO:0000313" key="3">
    <source>
        <dbReference type="Proteomes" id="UP001187192"/>
    </source>
</evidence>
<proteinExistence type="predicted"/>
<dbReference type="EMBL" id="BTGU01000174">
    <property type="protein sequence ID" value="GMN64274.1"/>
    <property type="molecule type" value="Genomic_DNA"/>
</dbReference>
<dbReference type="EMBL" id="BTGU01002044">
    <property type="protein sequence ID" value="GMN33193.1"/>
    <property type="molecule type" value="Genomic_DNA"/>
</dbReference>
<dbReference type="AlphaFoldDB" id="A0AA88E552"/>
<reference evidence="2" key="1">
    <citation type="submission" date="2023-07" db="EMBL/GenBank/DDBJ databases">
        <title>draft genome sequence of fig (Ficus carica).</title>
        <authorList>
            <person name="Takahashi T."/>
            <person name="Nishimura K."/>
        </authorList>
    </citation>
    <scope>NUCLEOTIDE SEQUENCE</scope>
</reference>
<keyword evidence="3" id="KW-1185">Reference proteome</keyword>